<keyword evidence="3" id="KW-1185">Reference proteome</keyword>
<reference evidence="2" key="2">
    <citation type="submission" date="2015-06" db="UniProtKB">
        <authorList>
            <consortium name="EnsemblPlants"/>
        </authorList>
    </citation>
    <scope>IDENTIFICATION</scope>
</reference>
<accession>A0A0E0MUU0</accession>
<dbReference type="Proteomes" id="UP000008022">
    <property type="component" value="Unassembled WGS sequence"/>
</dbReference>
<reference evidence="3" key="1">
    <citation type="submission" date="2013-06" db="EMBL/GenBank/DDBJ databases">
        <authorList>
            <person name="Zhao Q."/>
        </authorList>
    </citation>
    <scope>NUCLEOTIDE SEQUENCE</scope>
    <source>
        <strain evidence="3">cv. W1943</strain>
    </source>
</reference>
<organism evidence="2 3">
    <name type="scientific">Oryza rufipogon</name>
    <name type="common">Brownbeard rice</name>
    <name type="synonym">Asian wild rice</name>
    <dbReference type="NCBI Taxonomy" id="4529"/>
    <lineage>
        <taxon>Eukaryota</taxon>
        <taxon>Viridiplantae</taxon>
        <taxon>Streptophyta</taxon>
        <taxon>Embryophyta</taxon>
        <taxon>Tracheophyta</taxon>
        <taxon>Spermatophyta</taxon>
        <taxon>Magnoliopsida</taxon>
        <taxon>Liliopsida</taxon>
        <taxon>Poales</taxon>
        <taxon>Poaceae</taxon>
        <taxon>BOP clade</taxon>
        <taxon>Oryzoideae</taxon>
        <taxon>Oryzeae</taxon>
        <taxon>Oryzinae</taxon>
        <taxon>Oryza</taxon>
    </lineage>
</organism>
<protein>
    <submittedName>
        <fullName evidence="2">Uncharacterized protein</fullName>
    </submittedName>
</protein>
<evidence type="ECO:0000313" key="2">
    <source>
        <dbReference type="EnsemblPlants" id="ORUFI01G12740.1"/>
    </source>
</evidence>
<dbReference type="EnsemblPlants" id="ORUFI01G12740.1">
    <property type="protein sequence ID" value="ORUFI01G12740.1"/>
    <property type="gene ID" value="ORUFI01G12740"/>
</dbReference>
<dbReference type="HOGENOM" id="CLU_2339674_0_0_1"/>
<proteinExistence type="predicted"/>
<name>A0A0E0MUU0_ORYRU</name>
<feature type="region of interest" description="Disordered" evidence="1">
    <location>
        <begin position="78"/>
        <end position="101"/>
    </location>
</feature>
<sequence length="101" mass="10737">MDSHDVRVRLCLPGDQRRRLASDDLGDPHQAFKHLAFLLTSVNDASPKPTSGYLDVIATTCMPTCRIRRAYSAAAARSTLISPSSSTSNTRAGSSAPSASC</sequence>
<dbReference type="Gramene" id="ORUFI01G12740.1">
    <property type="protein sequence ID" value="ORUFI01G12740.1"/>
    <property type="gene ID" value="ORUFI01G12740"/>
</dbReference>
<evidence type="ECO:0000256" key="1">
    <source>
        <dbReference type="SAM" id="MobiDB-lite"/>
    </source>
</evidence>
<dbReference type="AlphaFoldDB" id="A0A0E0MUU0"/>
<evidence type="ECO:0000313" key="3">
    <source>
        <dbReference type="Proteomes" id="UP000008022"/>
    </source>
</evidence>